<feature type="compositionally biased region" description="Basic and acidic residues" evidence="1">
    <location>
        <begin position="14"/>
        <end position="29"/>
    </location>
</feature>
<dbReference type="Proteomes" id="UP000030645">
    <property type="component" value="Unassembled WGS sequence"/>
</dbReference>
<reference evidence="3" key="1">
    <citation type="submission" date="2013-01" db="EMBL/GenBank/DDBJ databases">
        <title>Draft Genome Sequence of a Mulberry Tree, Morus notabilis C.K. Schneid.</title>
        <authorList>
            <person name="He N."/>
            <person name="Zhao S."/>
        </authorList>
    </citation>
    <scope>NUCLEOTIDE SEQUENCE</scope>
</reference>
<dbReference type="EMBL" id="KE344051">
    <property type="protein sequence ID" value="EXB51696.1"/>
    <property type="molecule type" value="Genomic_DNA"/>
</dbReference>
<feature type="region of interest" description="Disordered" evidence="1">
    <location>
        <begin position="1"/>
        <end position="29"/>
    </location>
</feature>
<evidence type="ECO:0000313" key="2">
    <source>
        <dbReference type="EMBL" id="EXB51696.1"/>
    </source>
</evidence>
<sequence>MLRRCGAKSKLKKSKENKPQRGGDDAQRRDPGFGCCSALEVISMAPQCQCAQRVCSREIVDFLVVSPSLDLKFGGSSINGGQQERRGRDLIGILPPNRACRVLIIFGLGHRWAIRGLSSSPWGACHHCRRHKTWSGVSRPHLQSSNMADKPVIIL</sequence>
<gene>
    <name evidence="2" type="ORF">L484_018926</name>
</gene>
<organism evidence="2 3">
    <name type="scientific">Morus notabilis</name>
    <dbReference type="NCBI Taxonomy" id="981085"/>
    <lineage>
        <taxon>Eukaryota</taxon>
        <taxon>Viridiplantae</taxon>
        <taxon>Streptophyta</taxon>
        <taxon>Embryophyta</taxon>
        <taxon>Tracheophyta</taxon>
        <taxon>Spermatophyta</taxon>
        <taxon>Magnoliopsida</taxon>
        <taxon>eudicotyledons</taxon>
        <taxon>Gunneridae</taxon>
        <taxon>Pentapetalae</taxon>
        <taxon>rosids</taxon>
        <taxon>fabids</taxon>
        <taxon>Rosales</taxon>
        <taxon>Moraceae</taxon>
        <taxon>Moreae</taxon>
        <taxon>Morus</taxon>
    </lineage>
</organism>
<evidence type="ECO:0000256" key="1">
    <source>
        <dbReference type="SAM" id="MobiDB-lite"/>
    </source>
</evidence>
<accession>W9QRM6</accession>
<dbReference type="AlphaFoldDB" id="W9QRM6"/>
<proteinExistence type="predicted"/>
<feature type="compositionally biased region" description="Basic residues" evidence="1">
    <location>
        <begin position="1"/>
        <end position="13"/>
    </location>
</feature>
<protein>
    <submittedName>
        <fullName evidence="2">Uncharacterized protein</fullName>
    </submittedName>
</protein>
<keyword evidence="3" id="KW-1185">Reference proteome</keyword>
<name>W9QRM6_9ROSA</name>
<evidence type="ECO:0000313" key="3">
    <source>
        <dbReference type="Proteomes" id="UP000030645"/>
    </source>
</evidence>